<evidence type="ECO:0000256" key="1">
    <source>
        <dbReference type="SAM" id="MobiDB-lite"/>
    </source>
</evidence>
<dbReference type="Proteomes" id="UP000572817">
    <property type="component" value="Unassembled WGS sequence"/>
</dbReference>
<accession>A0A8H4NC18</accession>
<evidence type="ECO:0000313" key="2">
    <source>
        <dbReference type="EMBL" id="KAF4309822.1"/>
    </source>
</evidence>
<feature type="compositionally biased region" description="Polar residues" evidence="1">
    <location>
        <begin position="48"/>
        <end position="61"/>
    </location>
</feature>
<dbReference type="AlphaFoldDB" id="A0A8H4NC18"/>
<dbReference type="EMBL" id="WWBZ02000016">
    <property type="protein sequence ID" value="KAF4309822.1"/>
    <property type="molecule type" value="Genomic_DNA"/>
</dbReference>
<protein>
    <submittedName>
        <fullName evidence="2">Uncharacterized protein</fullName>
    </submittedName>
</protein>
<comment type="caution">
    <text evidence="2">The sequence shown here is derived from an EMBL/GenBank/DDBJ whole genome shotgun (WGS) entry which is preliminary data.</text>
</comment>
<proteinExistence type="predicted"/>
<gene>
    <name evidence="2" type="ORF">GTA08_BOTSDO03108</name>
</gene>
<keyword evidence="3" id="KW-1185">Reference proteome</keyword>
<evidence type="ECO:0000313" key="3">
    <source>
        <dbReference type="Proteomes" id="UP000572817"/>
    </source>
</evidence>
<feature type="region of interest" description="Disordered" evidence="1">
    <location>
        <begin position="47"/>
        <end position="77"/>
    </location>
</feature>
<sequence>MKKLIEENEKLKKQLEDADDLIKTLVKFAKKPWSDLMNTLNGEHLEASNPTTVDIPKTNSWEPADVSLPAEDARCPSDMIQPGSLATEKHEDEATAAQELAWAYERALYFQQRLEHADEVNFEEPLGGGEEECVEYGRDADGMDADDDGAAWFFSRFPELQGQASMGQKITEERSFS</sequence>
<name>A0A8H4NC18_9PEZI</name>
<organism evidence="2 3">
    <name type="scientific">Botryosphaeria dothidea</name>
    <dbReference type="NCBI Taxonomy" id="55169"/>
    <lineage>
        <taxon>Eukaryota</taxon>
        <taxon>Fungi</taxon>
        <taxon>Dikarya</taxon>
        <taxon>Ascomycota</taxon>
        <taxon>Pezizomycotina</taxon>
        <taxon>Dothideomycetes</taxon>
        <taxon>Dothideomycetes incertae sedis</taxon>
        <taxon>Botryosphaeriales</taxon>
        <taxon>Botryosphaeriaceae</taxon>
        <taxon>Botryosphaeria</taxon>
    </lineage>
</organism>
<reference evidence="2" key="1">
    <citation type="submission" date="2020-04" db="EMBL/GenBank/DDBJ databases">
        <title>Genome Assembly and Annotation of Botryosphaeria dothidea sdau 11-99, a Latent Pathogen of Apple Fruit Ring Rot in China.</title>
        <authorList>
            <person name="Yu C."/>
            <person name="Diao Y."/>
            <person name="Lu Q."/>
            <person name="Zhao J."/>
            <person name="Cui S."/>
            <person name="Peng C."/>
            <person name="He B."/>
            <person name="Liu H."/>
        </authorList>
    </citation>
    <scope>NUCLEOTIDE SEQUENCE [LARGE SCALE GENOMIC DNA]</scope>
    <source>
        <strain evidence="2">Sdau11-99</strain>
    </source>
</reference>